<dbReference type="InterPro" id="IPR042103">
    <property type="entry name" value="SerRS_1_N_sf"/>
</dbReference>
<reference evidence="4" key="2">
    <citation type="submission" date="2021-12" db="EMBL/GenBank/DDBJ databases">
        <title>Resequencing data analysis of finger millet.</title>
        <authorList>
            <person name="Hatakeyama M."/>
            <person name="Aluri S."/>
            <person name="Balachadran M.T."/>
            <person name="Sivarajan S.R."/>
            <person name="Poveda L."/>
            <person name="Shimizu-Inatsugi R."/>
            <person name="Schlapbach R."/>
            <person name="Sreeman S.M."/>
            <person name="Shimizu K.K."/>
        </authorList>
    </citation>
    <scope>NUCLEOTIDE SEQUENCE</scope>
</reference>
<dbReference type="AlphaFoldDB" id="A0AAV5CEB8"/>
<evidence type="ECO:0008006" key="6">
    <source>
        <dbReference type="Google" id="ProtNLM"/>
    </source>
</evidence>
<dbReference type="PANTHER" id="PTHR11778">
    <property type="entry name" value="SERYL-TRNA SYNTHETASE"/>
    <property type="match status" value="1"/>
</dbReference>
<dbReference type="GO" id="GO:0005524">
    <property type="term" value="F:ATP binding"/>
    <property type="evidence" value="ECO:0007669"/>
    <property type="project" value="InterPro"/>
</dbReference>
<dbReference type="SUPFAM" id="SSF46589">
    <property type="entry name" value="tRNA-binding arm"/>
    <property type="match status" value="1"/>
</dbReference>
<feature type="domain" description="Serine-tRNA synthetase type1 N-terminal" evidence="3">
    <location>
        <begin position="65"/>
        <end position="153"/>
    </location>
</feature>
<sequence length="519" mass="58846">MCVVLLGTDAEAGVAEATEREVLDDSLVWIGEWVGRWARLSMECGFGRRDGSGRGGQKGCEARQKESQRCRFAPIELVDEVEATDKEWRHSQFELEKIRQALNFASKIFGALKLLEKEKNEFKQLDARETVLEERMAAKDAKVQAIKSTIKVLLKLEHTFQEVWETIMAADKLKSGPEMQIKELVQDKNMFVSKEDMQEEFDAMFRFVSNDLLMIKKILSAQEAKVLQVKSMLDTKLMTVGNILHKSVPVDKDEANNVLIRDWGERRWEESLMNHVDLCKLLNIVDMKKGAHVAGGRGFFLRGDGVFLNQALINYGLFFLRKRGFEAMQPPFFMRNETMGKCAQLAQYDEELYKVTGDGDEKYLIATSEQPLCAYQLGLPYRVVSIVSGALNDAAAKKYDLEAWFPASKTYRELVSCTNCTDYQARRLGVSYGQKKDERSKKFVHMLNCTLTATERTICCILENYQRDDGVEVPKVFGKQKVEPVVKEPTLEAADKDTPEVVNKDGAPVVDKPTAAKSH</sequence>
<organism evidence="4 5">
    <name type="scientific">Eleusine coracana subsp. coracana</name>
    <dbReference type="NCBI Taxonomy" id="191504"/>
    <lineage>
        <taxon>Eukaryota</taxon>
        <taxon>Viridiplantae</taxon>
        <taxon>Streptophyta</taxon>
        <taxon>Embryophyta</taxon>
        <taxon>Tracheophyta</taxon>
        <taxon>Spermatophyta</taxon>
        <taxon>Magnoliopsida</taxon>
        <taxon>Liliopsida</taxon>
        <taxon>Poales</taxon>
        <taxon>Poaceae</taxon>
        <taxon>PACMAD clade</taxon>
        <taxon>Chloridoideae</taxon>
        <taxon>Cynodonteae</taxon>
        <taxon>Eleusininae</taxon>
        <taxon>Eleusine</taxon>
    </lineage>
</organism>
<dbReference type="SUPFAM" id="SSF55681">
    <property type="entry name" value="Class II aaRS and biotin synthetases"/>
    <property type="match status" value="1"/>
</dbReference>
<dbReference type="InterPro" id="IPR015866">
    <property type="entry name" value="Ser-tRNA-synth_1_N"/>
</dbReference>
<dbReference type="Proteomes" id="UP001054889">
    <property type="component" value="Unassembled WGS sequence"/>
</dbReference>
<dbReference type="GO" id="GO:0004828">
    <property type="term" value="F:serine-tRNA ligase activity"/>
    <property type="evidence" value="ECO:0007669"/>
    <property type="project" value="InterPro"/>
</dbReference>
<protein>
    <recommendedName>
        <fullName evidence="6">Seryl-tRNA synthetase</fullName>
    </recommendedName>
</protein>
<evidence type="ECO:0000313" key="4">
    <source>
        <dbReference type="EMBL" id="GJM96445.1"/>
    </source>
</evidence>
<dbReference type="Pfam" id="PF00587">
    <property type="entry name" value="tRNA-synt_2b"/>
    <property type="match status" value="1"/>
</dbReference>
<dbReference type="Gene3D" id="1.10.287.40">
    <property type="entry name" value="Serine-tRNA synthetase, tRNA binding domain"/>
    <property type="match status" value="1"/>
</dbReference>
<dbReference type="InterPro" id="IPR002317">
    <property type="entry name" value="Ser-tRNA-ligase_type_1"/>
</dbReference>
<dbReference type="GO" id="GO:0006434">
    <property type="term" value="P:seryl-tRNA aminoacylation"/>
    <property type="evidence" value="ECO:0007669"/>
    <property type="project" value="InterPro"/>
</dbReference>
<evidence type="ECO:0000313" key="5">
    <source>
        <dbReference type="Proteomes" id="UP001054889"/>
    </source>
</evidence>
<reference evidence="4" key="1">
    <citation type="journal article" date="2018" name="DNA Res.">
        <title>Multiple hybrid de novo genome assembly of finger millet, an orphan allotetraploid crop.</title>
        <authorList>
            <person name="Hatakeyama M."/>
            <person name="Aluri S."/>
            <person name="Balachadran M.T."/>
            <person name="Sivarajan S.R."/>
            <person name="Patrignani A."/>
            <person name="Gruter S."/>
            <person name="Poveda L."/>
            <person name="Shimizu-Inatsugi R."/>
            <person name="Baeten J."/>
            <person name="Francoijs K.J."/>
            <person name="Nataraja K.N."/>
            <person name="Reddy Y.A.N."/>
            <person name="Phadnis S."/>
            <person name="Ravikumar R.L."/>
            <person name="Schlapbach R."/>
            <person name="Sreeman S.M."/>
            <person name="Shimizu K.K."/>
        </authorList>
    </citation>
    <scope>NUCLEOTIDE SEQUENCE</scope>
</reference>
<feature type="domain" description="Aminoacyl-tRNA synthetase class II (G/ P/ S/T)" evidence="2">
    <location>
        <begin position="376"/>
        <end position="465"/>
    </location>
</feature>
<feature type="region of interest" description="Disordered" evidence="1">
    <location>
        <begin position="488"/>
        <end position="519"/>
    </location>
</feature>
<keyword evidence="5" id="KW-1185">Reference proteome</keyword>
<name>A0AAV5CEB8_ELECO</name>
<dbReference type="Pfam" id="PF02403">
    <property type="entry name" value="Seryl_tRNA_N"/>
    <property type="match status" value="1"/>
</dbReference>
<dbReference type="InterPro" id="IPR045864">
    <property type="entry name" value="aa-tRNA-synth_II/BPL/LPL"/>
</dbReference>
<evidence type="ECO:0000259" key="2">
    <source>
        <dbReference type="Pfam" id="PF00587"/>
    </source>
</evidence>
<gene>
    <name evidence="4" type="primary">ga13283</name>
    <name evidence="4" type="ORF">PR202_ga13283</name>
</gene>
<evidence type="ECO:0000256" key="1">
    <source>
        <dbReference type="SAM" id="MobiDB-lite"/>
    </source>
</evidence>
<feature type="compositionally biased region" description="Basic and acidic residues" evidence="1">
    <location>
        <begin position="488"/>
        <end position="503"/>
    </location>
</feature>
<dbReference type="InterPro" id="IPR002314">
    <property type="entry name" value="aa-tRNA-synt_IIb"/>
</dbReference>
<dbReference type="Gene3D" id="3.30.930.10">
    <property type="entry name" value="Bira Bifunctional Protein, Domain 2"/>
    <property type="match status" value="2"/>
</dbReference>
<accession>A0AAV5CEB8</accession>
<evidence type="ECO:0000259" key="3">
    <source>
        <dbReference type="Pfam" id="PF02403"/>
    </source>
</evidence>
<dbReference type="InterPro" id="IPR010978">
    <property type="entry name" value="tRNA-bd_arm"/>
</dbReference>
<proteinExistence type="predicted"/>
<comment type="caution">
    <text evidence="4">The sequence shown here is derived from an EMBL/GenBank/DDBJ whole genome shotgun (WGS) entry which is preliminary data.</text>
</comment>
<dbReference type="EMBL" id="BQKI01000006">
    <property type="protein sequence ID" value="GJM96445.1"/>
    <property type="molecule type" value="Genomic_DNA"/>
</dbReference>